<gene>
    <name evidence="1" type="ORF">STRCR_0025</name>
</gene>
<proteinExistence type="predicted"/>
<dbReference type="EMBL" id="AEUV02000002">
    <property type="protein sequence ID" value="EHI74206.1"/>
    <property type="molecule type" value="Genomic_DNA"/>
</dbReference>
<name>G5JMR1_STRCG</name>
<protein>
    <submittedName>
        <fullName evidence="1">Uncharacterized protein</fullName>
    </submittedName>
</protein>
<reference evidence="1" key="1">
    <citation type="submission" date="2011-07" db="EMBL/GenBank/DDBJ databases">
        <authorList>
            <person name="Stanhope M.J."/>
            <person name="Durkin A.S."/>
            <person name="Hostetler J."/>
            <person name="Kim M."/>
            <person name="Radune D."/>
            <person name="Singh I."/>
            <person name="Town C.D."/>
        </authorList>
    </citation>
    <scope>NUCLEOTIDE SEQUENCE [LARGE SCALE GENOMIC DNA]</scope>
    <source>
        <strain evidence="1">HS-6</strain>
    </source>
</reference>
<dbReference type="AlphaFoldDB" id="G5JMR1"/>
<sequence>MNTIAFEEFETIKADSLTAVSGGFLPFPPIPPYPGPDLDPYSGIGALAGLAVGAGAGALSDY</sequence>
<comment type="caution">
    <text evidence="1">The sequence shown here is derived from an EMBL/GenBank/DDBJ whole genome shotgun (WGS) entry which is preliminary data.</text>
</comment>
<evidence type="ECO:0000313" key="1">
    <source>
        <dbReference type="EMBL" id="EHI74206.1"/>
    </source>
</evidence>
<dbReference type="Proteomes" id="UP000004322">
    <property type="component" value="Unassembled WGS sequence"/>
</dbReference>
<keyword evidence="2" id="KW-1185">Reference proteome</keyword>
<accession>G5JMR1</accession>
<organism evidence="1 2">
    <name type="scientific">Streptococcus criceti HS-6</name>
    <dbReference type="NCBI Taxonomy" id="873449"/>
    <lineage>
        <taxon>Bacteria</taxon>
        <taxon>Bacillati</taxon>
        <taxon>Bacillota</taxon>
        <taxon>Bacilli</taxon>
        <taxon>Lactobacillales</taxon>
        <taxon>Streptococcaceae</taxon>
        <taxon>Streptococcus</taxon>
    </lineage>
</organism>
<evidence type="ECO:0000313" key="2">
    <source>
        <dbReference type="Proteomes" id="UP000004322"/>
    </source>
</evidence>